<feature type="transmembrane region" description="Helical" evidence="8">
    <location>
        <begin position="125"/>
        <end position="147"/>
    </location>
</feature>
<feature type="transmembrane region" description="Helical" evidence="8">
    <location>
        <begin position="92"/>
        <end position="113"/>
    </location>
</feature>
<dbReference type="Proteomes" id="UP000665020">
    <property type="component" value="Chromosome"/>
</dbReference>
<dbReference type="Pfam" id="PF00361">
    <property type="entry name" value="Proton_antipo_M"/>
    <property type="match status" value="1"/>
</dbReference>
<evidence type="ECO:0000256" key="4">
    <source>
        <dbReference type="ARBA" id="ARBA00022989"/>
    </source>
</evidence>
<dbReference type="GO" id="GO:0042773">
    <property type="term" value="P:ATP synthesis coupled electron transport"/>
    <property type="evidence" value="ECO:0007669"/>
    <property type="project" value="InterPro"/>
</dbReference>
<dbReference type="PRINTS" id="PR01437">
    <property type="entry name" value="NUOXDRDTASE4"/>
</dbReference>
<evidence type="ECO:0000259" key="9">
    <source>
        <dbReference type="Pfam" id="PF00361"/>
    </source>
</evidence>
<organism evidence="10 11">
    <name type="scientific">Iocasia fonsfrigidae</name>
    <dbReference type="NCBI Taxonomy" id="2682810"/>
    <lineage>
        <taxon>Bacteria</taxon>
        <taxon>Bacillati</taxon>
        <taxon>Bacillota</taxon>
        <taxon>Clostridia</taxon>
        <taxon>Halanaerobiales</taxon>
        <taxon>Halanaerobiaceae</taxon>
        <taxon>Iocasia</taxon>
    </lineage>
</organism>
<evidence type="ECO:0000313" key="11">
    <source>
        <dbReference type="Proteomes" id="UP000665020"/>
    </source>
</evidence>
<feature type="transmembrane region" description="Helical" evidence="8">
    <location>
        <begin position="360"/>
        <end position="383"/>
    </location>
</feature>
<dbReference type="RefSeq" id="WP_230867312.1">
    <property type="nucleotide sequence ID" value="NZ_CP046640.1"/>
</dbReference>
<evidence type="ECO:0000256" key="5">
    <source>
        <dbReference type="ARBA" id="ARBA00023002"/>
    </source>
</evidence>
<evidence type="ECO:0000256" key="3">
    <source>
        <dbReference type="ARBA" id="ARBA00022692"/>
    </source>
</evidence>
<feature type="domain" description="NADH:quinone oxidoreductase/Mrp antiporter transmembrane" evidence="9">
    <location>
        <begin position="60"/>
        <end position="325"/>
    </location>
</feature>
<keyword evidence="4 8" id="KW-1133">Transmembrane helix</keyword>
<feature type="transmembrane region" description="Helical" evidence="8">
    <location>
        <begin position="12"/>
        <end position="31"/>
    </location>
</feature>
<proteinExistence type="predicted"/>
<feature type="transmembrane region" description="Helical" evidence="8">
    <location>
        <begin position="395"/>
        <end position="413"/>
    </location>
</feature>
<comment type="subcellular location">
    <subcellularLocation>
        <location evidence="1">Cell membrane</location>
        <topology evidence="1">Multi-pass membrane protein</topology>
    </subcellularLocation>
    <subcellularLocation>
        <location evidence="7">Membrane</location>
        <topology evidence="7">Multi-pass membrane protein</topology>
    </subcellularLocation>
</comment>
<dbReference type="EMBL" id="CP046640">
    <property type="protein sequence ID" value="QTL98914.1"/>
    <property type="molecule type" value="Genomic_DNA"/>
</dbReference>
<feature type="transmembrane region" description="Helical" evidence="8">
    <location>
        <begin position="184"/>
        <end position="202"/>
    </location>
</feature>
<feature type="transmembrane region" description="Helical" evidence="8">
    <location>
        <begin position="278"/>
        <end position="297"/>
    </location>
</feature>
<dbReference type="GO" id="GO:0016491">
    <property type="term" value="F:oxidoreductase activity"/>
    <property type="evidence" value="ECO:0007669"/>
    <property type="project" value="UniProtKB-KW"/>
</dbReference>
<evidence type="ECO:0000256" key="1">
    <source>
        <dbReference type="ARBA" id="ARBA00004651"/>
    </source>
</evidence>
<dbReference type="InterPro" id="IPR052175">
    <property type="entry name" value="ComplexI-like_HydComp"/>
</dbReference>
<reference evidence="10" key="1">
    <citation type="submission" date="2019-12" db="EMBL/GenBank/DDBJ databases">
        <authorList>
            <person name="zhang j."/>
            <person name="sun C.M."/>
        </authorList>
    </citation>
    <scope>NUCLEOTIDE SEQUENCE</scope>
    <source>
        <strain evidence="10">NS-1</strain>
    </source>
</reference>
<dbReference type="PANTHER" id="PTHR42682:SF4">
    <property type="entry name" value="NADH-UBIQUINONE_PLASTOQUINONE"/>
    <property type="match status" value="1"/>
</dbReference>
<evidence type="ECO:0000256" key="2">
    <source>
        <dbReference type="ARBA" id="ARBA00022475"/>
    </source>
</evidence>
<dbReference type="GO" id="GO:0008137">
    <property type="term" value="F:NADH dehydrogenase (ubiquinone) activity"/>
    <property type="evidence" value="ECO:0007669"/>
    <property type="project" value="InterPro"/>
</dbReference>
<feature type="transmembrane region" description="Helical" evidence="8">
    <location>
        <begin position="317"/>
        <end position="339"/>
    </location>
</feature>
<evidence type="ECO:0000256" key="6">
    <source>
        <dbReference type="ARBA" id="ARBA00023136"/>
    </source>
</evidence>
<sequence>MAGIMSSFVFSSLNLMIAIAGVLLTVFTILFAWTDIEVKRREYLILNLAYVFSFLIVIFSQDWLVFFVAWEMVTITTSLMLIWRGKELATQYFIVQFLGSSFLLLVILVAISQGYTEIQAIGDTWLQNLFIFGLGMKSAIFGLHFWLPAIYSQASVIFNAVSSGWVVKLGFITMLKLISKGNNLLLVLGLLMAFYGGIKALMATNYKVLLAYSSISHLGYIAIGIGSGTIYGYLGSILHIITHGLAKSGLFLGSANLIKGYGSSSIYEFKNMWPRYKMSSLGILISFSSLMGFPVLAGFNSKYLIKYGFENGFFFSIILYAASLLTALYSVRFLYWGVFRDLISREKRDSKLSSGQIGKSEYLVLTMIIVLLITLGFYSGTIVNMFEKIEFQYNFLKGFLEVSAFTVASILILRGISWNKIPHGTGPTLDKLFNNINRILFKNGQFIYNLVYQDFQYQLLWIPIFLVILFLWILLM</sequence>
<keyword evidence="6 8" id="KW-0472">Membrane</keyword>
<protein>
    <submittedName>
        <fullName evidence="10">NADH-ubiquinone oxidoreductase</fullName>
    </submittedName>
</protein>
<dbReference type="InterPro" id="IPR001750">
    <property type="entry name" value="ND/Mrp_TM"/>
</dbReference>
<accession>A0A8A7KLE6</accession>
<keyword evidence="11" id="KW-1185">Reference proteome</keyword>
<feature type="transmembrane region" description="Helical" evidence="8">
    <location>
        <begin position="209"/>
        <end position="231"/>
    </location>
</feature>
<evidence type="ECO:0000313" key="10">
    <source>
        <dbReference type="EMBL" id="QTL98914.1"/>
    </source>
</evidence>
<dbReference type="KEGG" id="ifn:GM661_13550"/>
<evidence type="ECO:0000256" key="7">
    <source>
        <dbReference type="RuleBase" id="RU000320"/>
    </source>
</evidence>
<keyword evidence="5" id="KW-0560">Oxidoreductase</keyword>
<feature type="transmembrane region" description="Helical" evidence="8">
    <location>
        <begin position="65"/>
        <end position="83"/>
    </location>
</feature>
<keyword evidence="2" id="KW-1003">Cell membrane</keyword>
<gene>
    <name evidence="10" type="ORF">GM661_13550</name>
</gene>
<feature type="transmembrane region" description="Helical" evidence="8">
    <location>
        <begin position="457"/>
        <end position="475"/>
    </location>
</feature>
<dbReference type="AlphaFoldDB" id="A0A8A7KLE6"/>
<feature type="transmembrane region" description="Helical" evidence="8">
    <location>
        <begin position="156"/>
        <end position="178"/>
    </location>
</feature>
<dbReference type="GO" id="GO:0005886">
    <property type="term" value="C:plasma membrane"/>
    <property type="evidence" value="ECO:0007669"/>
    <property type="project" value="UniProtKB-SubCell"/>
</dbReference>
<feature type="transmembrane region" description="Helical" evidence="8">
    <location>
        <begin position="43"/>
        <end position="59"/>
    </location>
</feature>
<name>A0A8A7KLE6_9FIRM</name>
<evidence type="ECO:0000256" key="8">
    <source>
        <dbReference type="SAM" id="Phobius"/>
    </source>
</evidence>
<dbReference type="InterPro" id="IPR003918">
    <property type="entry name" value="NADH_UbQ_OxRdtase"/>
</dbReference>
<keyword evidence="3 7" id="KW-0812">Transmembrane</keyword>
<dbReference type="PANTHER" id="PTHR42682">
    <property type="entry name" value="HYDROGENASE-4 COMPONENT F"/>
    <property type="match status" value="1"/>
</dbReference>